<comment type="caution">
    <text evidence="1">The sequence shown here is derived from an EMBL/GenBank/DDBJ whole genome shotgun (WGS) entry which is preliminary data.</text>
</comment>
<dbReference type="EMBL" id="LAZR01043821">
    <property type="protein sequence ID" value="KKL06166.1"/>
    <property type="molecule type" value="Genomic_DNA"/>
</dbReference>
<name>A0A0F9CKC2_9ZZZZ</name>
<proteinExistence type="predicted"/>
<reference evidence="1" key="1">
    <citation type="journal article" date="2015" name="Nature">
        <title>Complex archaea that bridge the gap between prokaryotes and eukaryotes.</title>
        <authorList>
            <person name="Spang A."/>
            <person name="Saw J.H."/>
            <person name="Jorgensen S.L."/>
            <person name="Zaremba-Niedzwiedzka K."/>
            <person name="Martijn J."/>
            <person name="Lind A.E."/>
            <person name="van Eijk R."/>
            <person name="Schleper C."/>
            <person name="Guy L."/>
            <person name="Ettema T.J."/>
        </authorList>
    </citation>
    <scope>NUCLEOTIDE SEQUENCE</scope>
</reference>
<evidence type="ECO:0000313" key="1">
    <source>
        <dbReference type="EMBL" id="KKL06166.1"/>
    </source>
</evidence>
<dbReference type="AlphaFoldDB" id="A0A0F9CKC2"/>
<gene>
    <name evidence="1" type="ORF">LCGC14_2598760</name>
</gene>
<accession>A0A0F9CKC2</accession>
<protein>
    <submittedName>
        <fullName evidence="1">Uncharacterized protein</fullName>
    </submittedName>
</protein>
<sequence>MMKPRELKRLLEEDEWDIAYRWAVDGPPPYYDIDGAREAIGFLARRLAEARKKKKNELA</sequence>
<organism evidence="1">
    <name type="scientific">marine sediment metagenome</name>
    <dbReference type="NCBI Taxonomy" id="412755"/>
    <lineage>
        <taxon>unclassified sequences</taxon>
        <taxon>metagenomes</taxon>
        <taxon>ecological metagenomes</taxon>
    </lineage>
</organism>